<feature type="compositionally biased region" description="Gly residues" evidence="1">
    <location>
        <begin position="39"/>
        <end position="61"/>
    </location>
</feature>
<gene>
    <name evidence="2" type="ORF">TIFTF001_019261</name>
</gene>
<keyword evidence="3" id="KW-1185">Reference proteome</keyword>
<name>A0AA88ABC0_FICCA</name>
<feature type="region of interest" description="Disordered" evidence="1">
    <location>
        <begin position="1"/>
        <end position="97"/>
    </location>
</feature>
<evidence type="ECO:0000313" key="2">
    <source>
        <dbReference type="EMBL" id="GMN50102.1"/>
    </source>
</evidence>
<protein>
    <submittedName>
        <fullName evidence="2">Uncharacterized protein</fullName>
    </submittedName>
</protein>
<dbReference type="AlphaFoldDB" id="A0AA88ABC0"/>
<evidence type="ECO:0000313" key="3">
    <source>
        <dbReference type="Proteomes" id="UP001187192"/>
    </source>
</evidence>
<dbReference type="Proteomes" id="UP001187192">
    <property type="component" value="Unassembled WGS sequence"/>
</dbReference>
<sequence length="97" mass="10028">MERGGVSSMAVTVRRVGGRTRSEGEKGGEAQKLDHEFGVEGGKGANGGKKGGPSCGVGGEWRQGDPVSGCEGKRRREEGGGGGRTAAGGWRKNRERE</sequence>
<accession>A0AA88ABC0</accession>
<feature type="compositionally biased region" description="Basic and acidic residues" evidence="1">
    <location>
        <begin position="20"/>
        <end position="38"/>
    </location>
</feature>
<evidence type="ECO:0000256" key="1">
    <source>
        <dbReference type="SAM" id="MobiDB-lite"/>
    </source>
</evidence>
<organism evidence="2 3">
    <name type="scientific">Ficus carica</name>
    <name type="common">Common fig</name>
    <dbReference type="NCBI Taxonomy" id="3494"/>
    <lineage>
        <taxon>Eukaryota</taxon>
        <taxon>Viridiplantae</taxon>
        <taxon>Streptophyta</taxon>
        <taxon>Embryophyta</taxon>
        <taxon>Tracheophyta</taxon>
        <taxon>Spermatophyta</taxon>
        <taxon>Magnoliopsida</taxon>
        <taxon>eudicotyledons</taxon>
        <taxon>Gunneridae</taxon>
        <taxon>Pentapetalae</taxon>
        <taxon>rosids</taxon>
        <taxon>fabids</taxon>
        <taxon>Rosales</taxon>
        <taxon>Moraceae</taxon>
        <taxon>Ficeae</taxon>
        <taxon>Ficus</taxon>
    </lineage>
</organism>
<dbReference type="EMBL" id="BTGU01000033">
    <property type="protein sequence ID" value="GMN50102.1"/>
    <property type="molecule type" value="Genomic_DNA"/>
</dbReference>
<comment type="caution">
    <text evidence="2">The sequence shown here is derived from an EMBL/GenBank/DDBJ whole genome shotgun (WGS) entry which is preliminary data.</text>
</comment>
<reference evidence="2" key="1">
    <citation type="submission" date="2023-07" db="EMBL/GenBank/DDBJ databases">
        <title>draft genome sequence of fig (Ficus carica).</title>
        <authorList>
            <person name="Takahashi T."/>
            <person name="Nishimura K."/>
        </authorList>
    </citation>
    <scope>NUCLEOTIDE SEQUENCE</scope>
</reference>
<proteinExistence type="predicted"/>